<name>A0ABT8ZTT8_9SPHN</name>
<gene>
    <name evidence="1" type="ORF">Q5H94_01505</name>
</gene>
<dbReference type="RefSeq" id="WP_304559363.1">
    <property type="nucleotide sequence ID" value="NZ_JAUQSZ010000001.1"/>
</dbReference>
<reference evidence="1" key="1">
    <citation type="submission" date="2023-07" db="EMBL/GenBank/DDBJ databases">
        <authorList>
            <person name="Kim M.K."/>
        </authorList>
    </citation>
    <scope>NUCLEOTIDE SEQUENCE</scope>
    <source>
        <strain evidence="1">CA1-15</strain>
    </source>
</reference>
<dbReference type="EMBL" id="JAUQSZ010000001">
    <property type="protein sequence ID" value="MDO7840988.1"/>
    <property type="molecule type" value="Genomic_DNA"/>
</dbReference>
<keyword evidence="2" id="KW-1185">Reference proteome</keyword>
<evidence type="ECO:0000313" key="2">
    <source>
        <dbReference type="Proteomes" id="UP001176468"/>
    </source>
</evidence>
<dbReference type="InterPro" id="IPR027599">
    <property type="entry name" value="PqqD-rel_X"/>
</dbReference>
<accession>A0ABT8ZTT8</accession>
<dbReference type="Proteomes" id="UP001176468">
    <property type="component" value="Unassembled WGS sequence"/>
</dbReference>
<protein>
    <submittedName>
        <fullName evidence="1">HPr-rel-A system PqqD family peptide chaperone</fullName>
    </submittedName>
</protein>
<dbReference type="NCBIfam" id="TIGR04353">
    <property type="entry name" value="PqqD_rel_X"/>
    <property type="match status" value="1"/>
</dbReference>
<comment type="caution">
    <text evidence="1">The sequence shown here is derived from an EMBL/GenBank/DDBJ whole genome shotgun (WGS) entry which is preliminary data.</text>
</comment>
<evidence type="ECO:0000313" key="1">
    <source>
        <dbReference type="EMBL" id="MDO7840988.1"/>
    </source>
</evidence>
<organism evidence="1 2">
    <name type="scientific">Sphingomonas immobilis</name>
    <dbReference type="NCBI Taxonomy" id="3063997"/>
    <lineage>
        <taxon>Bacteria</taxon>
        <taxon>Pseudomonadati</taxon>
        <taxon>Pseudomonadota</taxon>
        <taxon>Alphaproteobacteria</taxon>
        <taxon>Sphingomonadales</taxon>
        <taxon>Sphingomonadaceae</taxon>
        <taxon>Sphingomonas</taxon>
    </lineage>
</organism>
<sequence length="91" mass="9290">MPDTIYRAAAPDTVRTAELDAFTAIYHRASGITHLVTSPAPEILAMLGGGGLTRAALLARLAADFDLPDGDEGALAARLDELVAAGLVSAS</sequence>
<proteinExistence type="predicted"/>